<gene>
    <name evidence="1" type="ORF">V8G54_031216</name>
</gene>
<keyword evidence="2" id="KW-1185">Reference proteome</keyword>
<name>A0AAQ3MXQ4_VIGMU</name>
<proteinExistence type="predicted"/>
<sequence>MRLLRLRYKLLLVFKSRPSVLTNSCNIRPTRLYASILVLSQASWIARYWFLHALCLVDTGSFSSENKLVVSVAAILVTDSNNFLFTTFSSNSLSGETNEELLFLPAINVLKCSVLSPWQWSINMLCIVL</sequence>
<accession>A0AAQ3MXQ4</accession>
<organism evidence="1 2">
    <name type="scientific">Vigna mungo</name>
    <name type="common">Black gram</name>
    <name type="synonym">Phaseolus mungo</name>
    <dbReference type="NCBI Taxonomy" id="3915"/>
    <lineage>
        <taxon>Eukaryota</taxon>
        <taxon>Viridiplantae</taxon>
        <taxon>Streptophyta</taxon>
        <taxon>Embryophyta</taxon>
        <taxon>Tracheophyta</taxon>
        <taxon>Spermatophyta</taxon>
        <taxon>Magnoliopsida</taxon>
        <taxon>eudicotyledons</taxon>
        <taxon>Gunneridae</taxon>
        <taxon>Pentapetalae</taxon>
        <taxon>rosids</taxon>
        <taxon>fabids</taxon>
        <taxon>Fabales</taxon>
        <taxon>Fabaceae</taxon>
        <taxon>Papilionoideae</taxon>
        <taxon>50 kb inversion clade</taxon>
        <taxon>NPAAA clade</taxon>
        <taxon>indigoferoid/millettioid clade</taxon>
        <taxon>Phaseoleae</taxon>
        <taxon>Vigna</taxon>
    </lineage>
</organism>
<protein>
    <submittedName>
        <fullName evidence="1">Uncharacterized protein</fullName>
    </submittedName>
</protein>
<dbReference type="EMBL" id="CP144692">
    <property type="protein sequence ID" value="WVY99065.1"/>
    <property type="molecule type" value="Genomic_DNA"/>
</dbReference>
<reference evidence="1 2" key="1">
    <citation type="journal article" date="2023" name="Life. Sci Alliance">
        <title>Evolutionary insights into 3D genome organization and epigenetic landscape of Vigna mungo.</title>
        <authorList>
            <person name="Junaid A."/>
            <person name="Singh B."/>
            <person name="Bhatia S."/>
        </authorList>
    </citation>
    <scope>NUCLEOTIDE SEQUENCE [LARGE SCALE GENOMIC DNA]</scope>
    <source>
        <strain evidence="1">Urdbean</strain>
    </source>
</reference>
<dbReference type="AlphaFoldDB" id="A0AAQ3MXQ4"/>
<evidence type="ECO:0000313" key="2">
    <source>
        <dbReference type="Proteomes" id="UP001374535"/>
    </source>
</evidence>
<dbReference type="Proteomes" id="UP001374535">
    <property type="component" value="Chromosome 9"/>
</dbReference>
<evidence type="ECO:0000313" key="1">
    <source>
        <dbReference type="EMBL" id="WVY99065.1"/>
    </source>
</evidence>